<keyword evidence="3" id="KW-1185">Reference proteome</keyword>
<reference evidence="3" key="1">
    <citation type="submission" date="2013-05" db="EMBL/GenBank/DDBJ databases">
        <title>The Genome sequence of Mucor circinelloides f. circinelloides 1006PhL.</title>
        <authorList>
            <consortium name="The Broad Institute Genomics Platform"/>
            <person name="Cuomo C."/>
            <person name="Earl A."/>
            <person name="Findley K."/>
            <person name="Lee S.C."/>
            <person name="Walker B."/>
            <person name="Young S."/>
            <person name="Zeng Q."/>
            <person name="Gargeya S."/>
            <person name="Fitzgerald M."/>
            <person name="Haas B."/>
            <person name="Abouelleil A."/>
            <person name="Allen A.W."/>
            <person name="Alvarado L."/>
            <person name="Arachchi H.M."/>
            <person name="Berlin A.M."/>
            <person name="Chapman S.B."/>
            <person name="Gainer-Dewar J."/>
            <person name="Goldberg J."/>
            <person name="Griggs A."/>
            <person name="Gujja S."/>
            <person name="Hansen M."/>
            <person name="Howarth C."/>
            <person name="Imamovic A."/>
            <person name="Ireland A."/>
            <person name="Larimer J."/>
            <person name="McCowan C."/>
            <person name="Murphy C."/>
            <person name="Pearson M."/>
            <person name="Poon T.W."/>
            <person name="Priest M."/>
            <person name="Roberts A."/>
            <person name="Saif S."/>
            <person name="Shea T."/>
            <person name="Sisk P."/>
            <person name="Sykes S."/>
            <person name="Wortman J."/>
            <person name="Nusbaum C."/>
            <person name="Birren B."/>
        </authorList>
    </citation>
    <scope>NUCLEOTIDE SEQUENCE [LARGE SCALE GENOMIC DNA]</scope>
    <source>
        <strain evidence="3">1006PhL</strain>
    </source>
</reference>
<keyword evidence="1" id="KW-0812">Transmembrane</keyword>
<dbReference type="VEuPathDB" id="FungiDB:HMPREF1544_08051"/>
<protein>
    <submittedName>
        <fullName evidence="2">Uncharacterized protein</fullName>
    </submittedName>
</protein>
<name>S2J9M7_MUCC1</name>
<organism evidence="2 3">
    <name type="scientific">Mucor circinelloides f. circinelloides (strain 1006PhL)</name>
    <name type="common">Mucormycosis agent</name>
    <name type="synonym">Calyptromyces circinelloides</name>
    <dbReference type="NCBI Taxonomy" id="1220926"/>
    <lineage>
        <taxon>Eukaryota</taxon>
        <taxon>Fungi</taxon>
        <taxon>Fungi incertae sedis</taxon>
        <taxon>Mucoromycota</taxon>
        <taxon>Mucoromycotina</taxon>
        <taxon>Mucoromycetes</taxon>
        <taxon>Mucorales</taxon>
        <taxon>Mucorineae</taxon>
        <taxon>Mucoraceae</taxon>
        <taxon>Mucor</taxon>
    </lineage>
</organism>
<dbReference type="InParanoid" id="S2J9M7"/>
<dbReference type="AlphaFoldDB" id="S2J9M7"/>
<dbReference type="EMBL" id="KE124019">
    <property type="protein sequence ID" value="EPB85157.1"/>
    <property type="molecule type" value="Genomic_DNA"/>
</dbReference>
<proteinExistence type="predicted"/>
<gene>
    <name evidence="2" type="ORF">HMPREF1544_08051</name>
</gene>
<dbReference type="Proteomes" id="UP000014254">
    <property type="component" value="Unassembled WGS sequence"/>
</dbReference>
<sequence>MLPLPVSTFITQLVALLTMAAMSRIAVLCAYYLKDIDIRLMYQENIFRHVGWYTDYNSTSPRKRLVFLLASLGLAAGFLPTFLSIAGYVKDNNAQASYARVRETSNSYYDLSPQFLIKDTDPIFNNFYDRSYEPANSTGILLENYFHSVNKKTIRNPSGVWYNAPAVHFSPEQQLRRWEQDDNYPPVPQFIDSSQQGLFSLKANEQPTYYLNYNTKIKSEGSFTLAGCVDNDPSRFNVVNNLTNIEGHQVQAVRSMNNTCYPITDPSLWLIASQVDASEKRDSKLNLVDGAIFRSGRLNQQAVATYSMSVSASNWGQWREQKVMMIKKSAHITVFYDDNSKAVAPESCVAASNSSKHLFHQDINWIACQLVASAKQNPTFPMLQATRRTFASNTIVNSVYTYIKKNNGHGIMLDLTLLSAYHTSGRSESMYESSEVLISHQMIKKTDFQTTDYEQLLATMNPFPDVDTLYGLNTITDLVLAGTNLLAGVPNRDFLKTTAVVIPSIKASIPWIATTCSLAVFSLLVCIVASRLTPEAYKTDLRSLLVHTLISQEAASTSDQHVGKRKKSGLSTRAVRLKVSDNNGSLEMDGIAIVLSEKIPLKQAAVDV</sequence>
<keyword evidence="1" id="KW-0472">Membrane</keyword>
<evidence type="ECO:0000256" key="1">
    <source>
        <dbReference type="SAM" id="Phobius"/>
    </source>
</evidence>
<accession>S2J9M7</accession>
<evidence type="ECO:0000313" key="2">
    <source>
        <dbReference type="EMBL" id="EPB85157.1"/>
    </source>
</evidence>
<dbReference type="OrthoDB" id="2277610at2759"/>
<feature type="transmembrane region" description="Helical" evidence="1">
    <location>
        <begin position="12"/>
        <end position="33"/>
    </location>
</feature>
<feature type="transmembrane region" description="Helical" evidence="1">
    <location>
        <begin position="65"/>
        <end position="89"/>
    </location>
</feature>
<evidence type="ECO:0000313" key="3">
    <source>
        <dbReference type="Proteomes" id="UP000014254"/>
    </source>
</evidence>
<keyword evidence="1" id="KW-1133">Transmembrane helix</keyword>